<protein>
    <recommendedName>
        <fullName evidence="3">Phage tail protein</fullName>
    </recommendedName>
</protein>
<evidence type="ECO:0000313" key="1">
    <source>
        <dbReference type="EMBL" id="GGX91175.1"/>
    </source>
</evidence>
<sequence length="192" mass="21671">MLAATTELEAINSMLTTIGESPVSSVDDTGVVDAAIAHQILQEVSREVQGRGWHFNTEIDYPMSPTYPDKEIVIPDNAMEVDTVGTDTDKEVVVRGRRLYDRKNHTYKFDSTIKVTMIILLPFEDLPQYAREYISMRAARIFQKRTIGSAELDGFTAQDEARTLVHLENSEARTADLNVFNGNYSILRVLDR</sequence>
<dbReference type="InterPro" id="IPR033767">
    <property type="entry name" value="Tail_Gp11"/>
</dbReference>
<name>A0ABQ2YSN3_9GAMM</name>
<reference evidence="2" key="1">
    <citation type="journal article" date="2019" name="Int. J. Syst. Evol. Microbiol.">
        <title>The Global Catalogue of Microorganisms (GCM) 10K type strain sequencing project: providing services to taxonomists for standard genome sequencing and annotation.</title>
        <authorList>
            <consortium name="The Broad Institute Genomics Platform"/>
            <consortium name="The Broad Institute Genome Sequencing Center for Infectious Disease"/>
            <person name="Wu L."/>
            <person name="Ma J."/>
        </authorList>
    </citation>
    <scope>NUCLEOTIDE SEQUENCE [LARGE SCALE GENOMIC DNA]</scope>
    <source>
        <strain evidence="2">KCTC 22228</strain>
    </source>
</reference>
<accession>A0ABQ2YSN3</accession>
<evidence type="ECO:0008006" key="3">
    <source>
        <dbReference type="Google" id="ProtNLM"/>
    </source>
</evidence>
<proteinExistence type="predicted"/>
<gene>
    <name evidence="1" type="ORF">GCM10007160_18330</name>
</gene>
<dbReference type="Pfam" id="PF17212">
    <property type="entry name" value="Tube"/>
    <property type="match status" value="1"/>
</dbReference>
<comment type="caution">
    <text evidence="1">The sequence shown here is derived from an EMBL/GenBank/DDBJ whole genome shotgun (WGS) entry which is preliminary data.</text>
</comment>
<dbReference type="EMBL" id="BMXS01000007">
    <property type="protein sequence ID" value="GGX91175.1"/>
    <property type="molecule type" value="Genomic_DNA"/>
</dbReference>
<dbReference type="RefSeq" id="WP_189468403.1">
    <property type="nucleotide sequence ID" value="NZ_BMXS01000007.1"/>
</dbReference>
<evidence type="ECO:0000313" key="2">
    <source>
        <dbReference type="Proteomes" id="UP000653056"/>
    </source>
</evidence>
<organism evidence="1 2">
    <name type="scientific">Litchfieldella qijiaojingensis</name>
    <dbReference type="NCBI Taxonomy" id="980347"/>
    <lineage>
        <taxon>Bacteria</taxon>
        <taxon>Pseudomonadati</taxon>
        <taxon>Pseudomonadota</taxon>
        <taxon>Gammaproteobacteria</taxon>
        <taxon>Oceanospirillales</taxon>
        <taxon>Halomonadaceae</taxon>
        <taxon>Litchfieldella</taxon>
    </lineage>
</organism>
<keyword evidence="2" id="KW-1185">Reference proteome</keyword>
<dbReference type="Proteomes" id="UP000653056">
    <property type="component" value="Unassembled WGS sequence"/>
</dbReference>